<dbReference type="CDD" id="cd00267">
    <property type="entry name" value="ABC_ATPase"/>
    <property type="match status" value="1"/>
</dbReference>
<name>A0A2S9SLY5_9BACT</name>
<dbReference type="SUPFAM" id="SSF52540">
    <property type="entry name" value="P-loop containing nucleoside triphosphate hydrolases"/>
    <property type="match status" value="1"/>
</dbReference>
<dbReference type="PANTHER" id="PTHR43581:SF2">
    <property type="entry name" value="EXCINUCLEASE ATPASE SUBUNIT"/>
    <property type="match status" value="1"/>
</dbReference>
<protein>
    <recommendedName>
        <fullName evidence="1">ATPase AAA-type core domain-containing protein</fullName>
    </recommendedName>
</protein>
<dbReference type="GO" id="GO:0016887">
    <property type="term" value="F:ATP hydrolysis activity"/>
    <property type="evidence" value="ECO:0007669"/>
    <property type="project" value="InterPro"/>
</dbReference>
<dbReference type="EMBL" id="NXGJ01000008">
    <property type="protein sequence ID" value="PRM87573.1"/>
    <property type="molecule type" value="Genomic_DNA"/>
</dbReference>
<evidence type="ECO:0000313" key="2">
    <source>
        <dbReference type="EMBL" id="PRM87573.1"/>
    </source>
</evidence>
<evidence type="ECO:0000313" key="3">
    <source>
        <dbReference type="Proteomes" id="UP000239065"/>
    </source>
</evidence>
<dbReference type="Gene3D" id="3.40.50.300">
    <property type="entry name" value="P-loop containing nucleotide triphosphate hydrolases"/>
    <property type="match status" value="1"/>
</dbReference>
<feature type="domain" description="ATPase AAA-type core" evidence="1">
    <location>
        <begin position="205"/>
        <end position="517"/>
    </location>
</feature>
<accession>A0A2S9SLY5</accession>
<gene>
    <name evidence="2" type="ORF">CJ669_07425</name>
</gene>
<organism evidence="2 3">
    <name type="scientific">Aliarcobacter cryaerophilus</name>
    <dbReference type="NCBI Taxonomy" id="28198"/>
    <lineage>
        <taxon>Bacteria</taxon>
        <taxon>Pseudomonadati</taxon>
        <taxon>Campylobacterota</taxon>
        <taxon>Epsilonproteobacteria</taxon>
        <taxon>Campylobacterales</taxon>
        <taxon>Arcobacteraceae</taxon>
        <taxon>Aliarcobacter</taxon>
    </lineage>
</organism>
<dbReference type="Pfam" id="PF13304">
    <property type="entry name" value="AAA_21"/>
    <property type="match status" value="1"/>
</dbReference>
<dbReference type="GO" id="GO:0005524">
    <property type="term" value="F:ATP binding"/>
    <property type="evidence" value="ECO:0007669"/>
    <property type="project" value="InterPro"/>
</dbReference>
<comment type="caution">
    <text evidence="2">The sequence shown here is derived from an EMBL/GenBank/DDBJ whole genome shotgun (WGS) entry which is preliminary data.</text>
</comment>
<proteinExistence type="predicted"/>
<evidence type="ECO:0000259" key="1">
    <source>
        <dbReference type="Pfam" id="PF13304"/>
    </source>
</evidence>
<sequence>MKLKILYMKEIHDIDKFLYDEYDYYILTPDKWNDYSYQTSFYVKIIKNEEELEEFGCKLLFRGQNIEKSSFEIINELLENSNIIDIQSISNKFDFISLGNHYEELKQIFENEKLDYLLNELNDISYLKLTDKKQDLWDITKEDGFETSLLRDQYSKRVFYEGIDKVLNSIKIAPEECFFSFSFNLGNRTYNYRFNFFDEILPSRINVLIGKNGVGKTKTLENLVDYLINPRNSSAKAVPHPNFLTNLCVFSYNPHDNFYIYKKHDNISIEYKYLGFNRYKTLRDGIDIFDFKNDEINFDILKTLHNDYQDKIFWLNSEDKTKRQGHIEDLITEINRNFQIDRQIIQETINLNFKIINQRISDSKNFDLISFNSFIELCKEDEKKSKYVKKFYPLSEAYVNIISEYIPKIDNIGLKELSGDIEFFGNFNDFLDVNKSNFYQELFYFDEKGKELNLSSGQKMYSNLLLNLYSMIKENSLIIIDEPENTLHPNFEIGFIKILNTILKKFNSFAIIATHSSIIAREVPTKFINMIVLDEDKDIIEIQKPVMKSFGASITDITNYIFDDVFYENKPYLKWLEKRVSEYKKQLKDFEEFKKDYQEILSYELLLEANDFFRKNINV</sequence>
<dbReference type="InterPro" id="IPR051396">
    <property type="entry name" value="Bact_Antivir_Def_Nuclease"/>
</dbReference>
<reference evidence="2 3" key="1">
    <citation type="submission" date="2017-09" db="EMBL/GenBank/DDBJ databases">
        <title>Reassesment of A. cryaerophilus.</title>
        <authorList>
            <person name="Perez-Cataluna A."/>
            <person name="Collado L."/>
            <person name="Salgado O."/>
            <person name="Lefinanco V."/>
            <person name="Figueras M.J."/>
        </authorList>
    </citation>
    <scope>NUCLEOTIDE SEQUENCE [LARGE SCALE GENOMIC DNA]</scope>
    <source>
        <strain evidence="2 3">LMG 9861</strain>
    </source>
</reference>
<dbReference type="Proteomes" id="UP000239065">
    <property type="component" value="Unassembled WGS sequence"/>
</dbReference>
<dbReference type="InterPro" id="IPR003959">
    <property type="entry name" value="ATPase_AAA_core"/>
</dbReference>
<dbReference type="AlphaFoldDB" id="A0A2S9SLY5"/>
<dbReference type="InterPro" id="IPR027417">
    <property type="entry name" value="P-loop_NTPase"/>
</dbReference>
<dbReference type="PANTHER" id="PTHR43581">
    <property type="entry name" value="ATP/GTP PHOSPHATASE"/>
    <property type="match status" value="1"/>
</dbReference>